<dbReference type="GO" id="GO:0005813">
    <property type="term" value="C:centrosome"/>
    <property type="evidence" value="ECO:0007669"/>
    <property type="project" value="InterPro"/>
</dbReference>
<dbReference type="SUPFAM" id="SSF48371">
    <property type="entry name" value="ARM repeat"/>
    <property type="match status" value="1"/>
</dbReference>
<accession>A0AAV1KGY7</accession>
<proteinExistence type="predicted"/>
<dbReference type="GO" id="GO:0032053">
    <property type="term" value="P:ciliary basal body organization"/>
    <property type="evidence" value="ECO:0007669"/>
    <property type="project" value="TreeGrafter"/>
</dbReference>
<dbReference type="GO" id="GO:0007099">
    <property type="term" value="P:centriole replication"/>
    <property type="evidence" value="ECO:0007669"/>
    <property type="project" value="TreeGrafter"/>
</dbReference>
<keyword evidence="2" id="KW-1185">Reference proteome</keyword>
<dbReference type="Gene3D" id="1.25.10.10">
    <property type="entry name" value="Leucine-rich Repeat Variant"/>
    <property type="match status" value="1"/>
</dbReference>
<dbReference type="InterPro" id="IPR030791">
    <property type="entry name" value="Rotatin"/>
</dbReference>
<dbReference type="InterPro" id="IPR016024">
    <property type="entry name" value="ARM-type_fold"/>
</dbReference>
<dbReference type="GO" id="GO:0010457">
    <property type="term" value="P:centriole-centriole cohesion"/>
    <property type="evidence" value="ECO:0007669"/>
    <property type="project" value="TreeGrafter"/>
</dbReference>
<evidence type="ECO:0000313" key="2">
    <source>
        <dbReference type="Proteomes" id="UP001314205"/>
    </source>
</evidence>
<gene>
    <name evidence="1" type="ORF">PARMNEM_LOCUS3440</name>
</gene>
<reference evidence="1 2" key="1">
    <citation type="submission" date="2023-11" db="EMBL/GenBank/DDBJ databases">
        <authorList>
            <person name="Hedman E."/>
            <person name="Englund M."/>
            <person name="Stromberg M."/>
            <person name="Nyberg Akerstrom W."/>
            <person name="Nylinder S."/>
            <person name="Jareborg N."/>
            <person name="Kallberg Y."/>
            <person name="Kronander E."/>
        </authorList>
    </citation>
    <scope>NUCLEOTIDE SEQUENCE [LARGE SCALE GENOMIC DNA]</scope>
</reference>
<sequence>MENDIIQQIKNTDFLDSSLHLFIDFCNEKEYQNYLKPNVPLSALERRSELEVRAQKNGDVRFFPTVEVIQPSPTADLVVALADVLHNVSAFKGCPVEWWNEQGIYRILFRCASWSRGKNPESDRVRAASCRALVAAASHKCVRASLAATKDCLVNLLLTFTSAEEGDRDELTARMQTLLLLASLLTERSASNTVWNELRETQATPFFRLLTLSLQSDDDELKDAAMYCLTQLNKSALNKKHADKTNDETCKVFLNDLKFGNQQALSARSGAGDTGTDGDCQPEYVCEELCKLLIYHFQDMFDKKKSLASQDNLWIRVCSCLSSLLSVSLRSRLYGVHRQFPRVLLAALQSVRDQLSLQGKPVDVIRNANHDPVLNTLYWLLTTINCSMLECKSAKESFADNITGSLNKLWPWCMMTEQLRNTILHLLITFTNDCPKAWACMCACVGGRSLVGELCALAARSGAALLRALRILRQCVPHHHCRAIILKSDVLSCMNKAWSRGGRCARGAEGGACGGWGAWARLCEALARHADGGGALLALVAPRGAAARLLPALAHAAHHHRAAFLQSPELLEILSAALLTGNISEVVLAARAVWALAANNHRAKLVLRSAGMVSAVQSALQRVRREPHSSQALELLTYTHTVLHAT</sequence>
<dbReference type="InterPro" id="IPR011989">
    <property type="entry name" value="ARM-like"/>
</dbReference>
<evidence type="ECO:0008006" key="3">
    <source>
        <dbReference type="Google" id="ProtNLM"/>
    </source>
</evidence>
<dbReference type="EMBL" id="CAVLGL010000035">
    <property type="protein sequence ID" value="CAK1581819.1"/>
    <property type="molecule type" value="Genomic_DNA"/>
</dbReference>
<dbReference type="PANTHER" id="PTHR31691:SF1">
    <property type="entry name" value="ROTATIN"/>
    <property type="match status" value="1"/>
</dbReference>
<name>A0AAV1KGY7_9NEOP</name>
<dbReference type="PANTHER" id="PTHR31691">
    <property type="entry name" value="ROTATIN"/>
    <property type="match status" value="1"/>
</dbReference>
<organism evidence="1 2">
    <name type="scientific">Parnassius mnemosyne</name>
    <name type="common">clouded apollo</name>
    <dbReference type="NCBI Taxonomy" id="213953"/>
    <lineage>
        <taxon>Eukaryota</taxon>
        <taxon>Metazoa</taxon>
        <taxon>Ecdysozoa</taxon>
        <taxon>Arthropoda</taxon>
        <taxon>Hexapoda</taxon>
        <taxon>Insecta</taxon>
        <taxon>Pterygota</taxon>
        <taxon>Neoptera</taxon>
        <taxon>Endopterygota</taxon>
        <taxon>Lepidoptera</taxon>
        <taxon>Glossata</taxon>
        <taxon>Ditrysia</taxon>
        <taxon>Papilionoidea</taxon>
        <taxon>Papilionidae</taxon>
        <taxon>Parnassiinae</taxon>
        <taxon>Parnassini</taxon>
        <taxon>Parnassius</taxon>
        <taxon>Driopa</taxon>
    </lineage>
</organism>
<protein>
    <recommendedName>
        <fullName evidence="3">Rotatin</fullName>
    </recommendedName>
</protein>
<dbReference type="GO" id="GO:0005814">
    <property type="term" value="C:centriole"/>
    <property type="evidence" value="ECO:0007669"/>
    <property type="project" value="TreeGrafter"/>
</dbReference>
<evidence type="ECO:0000313" key="1">
    <source>
        <dbReference type="EMBL" id="CAK1581819.1"/>
    </source>
</evidence>
<dbReference type="AlphaFoldDB" id="A0AAV1KGY7"/>
<dbReference type="Proteomes" id="UP001314205">
    <property type="component" value="Unassembled WGS sequence"/>
</dbReference>
<comment type="caution">
    <text evidence="1">The sequence shown here is derived from an EMBL/GenBank/DDBJ whole genome shotgun (WGS) entry which is preliminary data.</text>
</comment>
<dbReference type="GO" id="GO:0036064">
    <property type="term" value="C:ciliary basal body"/>
    <property type="evidence" value="ECO:0007669"/>
    <property type="project" value="InterPro"/>
</dbReference>